<evidence type="ECO:0000313" key="2">
    <source>
        <dbReference type="EMBL" id="SMD46426.1"/>
    </source>
</evidence>
<dbReference type="OrthoDB" id="9762378at2"/>
<dbReference type="GO" id="GO:0031419">
    <property type="term" value="F:cobalamin binding"/>
    <property type="evidence" value="ECO:0007669"/>
    <property type="project" value="InterPro"/>
</dbReference>
<sequence>MKENLFDEFSPVSKEEWIQLIIKDLKGKDFEKTVMSRTKDDLRISPFYNHDDSKDTLWLRDFRHLVNPPSGIPGLPPRIWSNVFANDASDERQGNKEILLALQNGADALRLDLSGDEDLDILLQEVEVQYIQLFVCPKGDPVLVLKQLFSWVEKKQIDPNHLNGGILWDGFTRVLIKKSDKNKVIQQAVILMDQASGFPNFKTLAIDSSHYHNSGASTVQELSYALAGFIELMDGLTSAGLPPEEIIGKTMIWTAIGSDYFLEIAKVKSIRILFHQLVGLYGSGLALVDIFIYSETSLWTKTNMDIHSNMIRNTVESMAAVLGGCNALQVIPHDVVSVGGNSFSKRMACNISNIIKDECYLDKVLDPVAGSYFLENMINQLFDAVQSQLEQIESQGGWWNLYESCEIQKQVKEKRAQSMNSILSKEKIKIGVNKYLINDEMSREKITEPIEKENFQLLPTRESMSVENLKNHEA</sequence>
<dbReference type="InterPro" id="IPR016176">
    <property type="entry name" value="Cbl-dep_enz_cat"/>
</dbReference>
<dbReference type="Gene3D" id="3.20.20.240">
    <property type="entry name" value="Methylmalonyl-CoA mutase"/>
    <property type="match status" value="1"/>
</dbReference>
<dbReference type="InterPro" id="IPR006099">
    <property type="entry name" value="MeMalonylCoA_mutase_a/b_cat"/>
</dbReference>
<reference evidence="3" key="1">
    <citation type="submission" date="2017-04" db="EMBL/GenBank/DDBJ databases">
        <authorList>
            <person name="Varghese N."/>
            <person name="Submissions S."/>
        </authorList>
    </citation>
    <scope>NUCLEOTIDE SEQUENCE [LARGE SCALE GENOMIC DNA]</scope>
    <source>
        <strain evidence="3">DSM 16537</strain>
    </source>
</reference>
<evidence type="ECO:0000313" key="3">
    <source>
        <dbReference type="Proteomes" id="UP000192333"/>
    </source>
</evidence>
<gene>
    <name evidence="2" type="ORF">SAMN00777080_5119</name>
</gene>
<keyword evidence="3" id="KW-1185">Reference proteome</keyword>
<accession>A0A1W2HD30</accession>
<dbReference type="EMBL" id="LT838813">
    <property type="protein sequence ID" value="SMD46426.1"/>
    <property type="molecule type" value="Genomic_DNA"/>
</dbReference>
<dbReference type="STRING" id="758820.SAMN00777080_5119"/>
<dbReference type="Proteomes" id="UP000192333">
    <property type="component" value="Chromosome I"/>
</dbReference>
<dbReference type="PANTHER" id="PTHR48101">
    <property type="entry name" value="METHYLMALONYL-COA MUTASE, MITOCHONDRIAL-RELATED"/>
    <property type="match status" value="1"/>
</dbReference>
<dbReference type="Pfam" id="PF01642">
    <property type="entry name" value="MM_CoA_mutase"/>
    <property type="match status" value="1"/>
</dbReference>
<feature type="domain" description="Methylmalonyl-CoA mutase alpha/beta chain catalytic" evidence="1">
    <location>
        <begin position="117"/>
        <end position="446"/>
    </location>
</feature>
<proteinExistence type="predicted"/>
<dbReference type="GO" id="GO:0016866">
    <property type="term" value="F:intramolecular transferase activity"/>
    <property type="evidence" value="ECO:0007669"/>
    <property type="project" value="InterPro"/>
</dbReference>
<dbReference type="RefSeq" id="WP_084123333.1">
    <property type="nucleotide sequence ID" value="NZ_LT838813.1"/>
</dbReference>
<dbReference type="AlphaFoldDB" id="A0A1W2HD30"/>
<dbReference type="PANTHER" id="PTHR48101:SF1">
    <property type="entry name" value="METHYLMALONYL-COA MUTASE, LARGE SUBUNIT"/>
    <property type="match status" value="1"/>
</dbReference>
<dbReference type="SUPFAM" id="SSF51703">
    <property type="entry name" value="Cobalamin (vitamin B12)-dependent enzymes"/>
    <property type="match status" value="1"/>
</dbReference>
<name>A0A1W2HD30_9BACT</name>
<organism evidence="2 3">
    <name type="scientific">Aquiflexum balticum DSM 16537</name>
    <dbReference type="NCBI Taxonomy" id="758820"/>
    <lineage>
        <taxon>Bacteria</taxon>
        <taxon>Pseudomonadati</taxon>
        <taxon>Bacteroidota</taxon>
        <taxon>Cytophagia</taxon>
        <taxon>Cytophagales</taxon>
        <taxon>Cyclobacteriaceae</taxon>
        <taxon>Aquiflexum</taxon>
    </lineage>
</organism>
<protein>
    <submittedName>
        <fullName evidence="2">Methylmalonyl-CoA mutase</fullName>
    </submittedName>
</protein>
<evidence type="ECO:0000259" key="1">
    <source>
        <dbReference type="Pfam" id="PF01642"/>
    </source>
</evidence>